<protein>
    <submittedName>
        <fullName evidence="1">Uncharacterized protein</fullName>
    </submittedName>
</protein>
<reference evidence="1" key="1">
    <citation type="submission" date="2018-07" db="EMBL/GenBank/DDBJ databases">
        <authorList>
            <person name="Somerville V."/>
        </authorList>
    </citation>
    <scope>NUCLEOTIDE SEQUENCE</scope>
    <source>
        <strain evidence="1">NWC_2_2</strain>
    </source>
</reference>
<name>A0A3G6JDE1_LACDL</name>
<organism evidence="1">
    <name type="scientific">Lactobacillus delbrueckii subsp. lactis</name>
    <dbReference type="NCBI Taxonomy" id="29397"/>
    <lineage>
        <taxon>Bacteria</taxon>
        <taxon>Bacillati</taxon>
        <taxon>Bacillota</taxon>
        <taxon>Bacilli</taxon>
        <taxon>Lactobacillales</taxon>
        <taxon>Lactobacillaceae</taxon>
        <taxon>Lactobacillus</taxon>
    </lineage>
</organism>
<sequence>MTTYKNYVTKEIGDFIWEGFCDPVAVGVNVFDILDGARLAGVDLTDEQKSGVLAHVNEIYGWTSKDEEVRDLIADATDNATYERLLSWLTFIVGDTTATGLVKNWEEEAQEILDRFDRAGYECLD</sequence>
<evidence type="ECO:0000313" key="1">
    <source>
        <dbReference type="EMBL" id="AZA15972.1"/>
    </source>
</evidence>
<accession>A0A3G6JDE1</accession>
<dbReference type="EMBL" id="CP031023">
    <property type="protein sequence ID" value="AZA15972.1"/>
    <property type="molecule type" value="Genomic_DNA"/>
</dbReference>
<dbReference type="AlphaFoldDB" id="A0A3G6JDE1"/>
<gene>
    <name evidence="1" type="ORF">DQL93_04985</name>
</gene>
<proteinExistence type="predicted"/>